<sequence>MTDSKHQGGSQFKFGNIENSTGFVVGDGANVTVYQHQATPQDEVCALLENFLRSLESHSDAIEDAEGIRESAEMARDEVMRPSPKWQAVRRMLTAIAAGVAGVASLTDAITNIQAIVNGIK</sequence>
<comment type="caution">
    <text evidence="1">The sequence shown here is derived from an EMBL/GenBank/DDBJ whole genome shotgun (WGS) entry which is preliminary data.</text>
</comment>
<dbReference type="AlphaFoldDB" id="A0A6P2BUE7"/>
<gene>
    <name evidence="1" type="ORF">EAS64_36470</name>
</gene>
<organism evidence="1 2">
    <name type="scientific">Trebonia kvetii</name>
    <dbReference type="NCBI Taxonomy" id="2480626"/>
    <lineage>
        <taxon>Bacteria</taxon>
        <taxon>Bacillati</taxon>
        <taxon>Actinomycetota</taxon>
        <taxon>Actinomycetes</taxon>
        <taxon>Streptosporangiales</taxon>
        <taxon>Treboniaceae</taxon>
        <taxon>Trebonia</taxon>
    </lineage>
</organism>
<protein>
    <submittedName>
        <fullName evidence="1">Uncharacterized protein</fullName>
    </submittedName>
</protein>
<accession>A0A6P2BUE7</accession>
<proteinExistence type="predicted"/>
<evidence type="ECO:0000313" key="2">
    <source>
        <dbReference type="Proteomes" id="UP000460272"/>
    </source>
</evidence>
<name>A0A6P2BUE7_9ACTN</name>
<reference evidence="1 2" key="1">
    <citation type="submission" date="2018-11" db="EMBL/GenBank/DDBJ databases">
        <title>Trebonia kvetii gen.nov., sp.nov., a novel acidophilic actinobacterium, and proposal of the new actinobacterial family Treboniaceae fam. nov.</title>
        <authorList>
            <person name="Rapoport D."/>
            <person name="Sagova-Mareckova M."/>
            <person name="Sedlacek I."/>
            <person name="Provaznik J."/>
            <person name="Kralova S."/>
            <person name="Pavlinic D."/>
            <person name="Benes V."/>
            <person name="Kopecky J."/>
        </authorList>
    </citation>
    <scope>NUCLEOTIDE SEQUENCE [LARGE SCALE GENOMIC DNA]</scope>
    <source>
        <strain evidence="1 2">15Tr583</strain>
    </source>
</reference>
<dbReference type="EMBL" id="RPFW01000008">
    <property type="protein sequence ID" value="TVZ00843.1"/>
    <property type="molecule type" value="Genomic_DNA"/>
</dbReference>
<keyword evidence="2" id="KW-1185">Reference proteome</keyword>
<dbReference type="Proteomes" id="UP000460272">
    <property type="component" value="Unassembled WGS sequence"/>
</dbReference>
<dbReference type="RefSeq" id="WP_145860637.1">
    <property type="nucleotide sequence ID" value="NZ_RPFW01000008.1"/>
</dbReference>
<evidence type="ECO:0000313" key="1">
    <source>
        <dbReference type="EMBL" id="TVZ00843.1"/>
    </source>
</evidence>